<dbReference type="GeneTree" id="ENSGT00940000157213"/>
<dbReference type="PROSITE" id="PS50005">
    <property type="entry name" value="TPR"/>
    <property type="match status" value="2"/>
</dbReference>
<keyword evidence="5" id="KW-1185">Reference proteome</keyword>
<feature type="repeat" description="TPR" evidence="3">
    <location>
        <begin position="93"/>
        <end position="126"/>
    </location>
</feature>
<dbReference type="FunCoup" id="F6S9I2">
    <property type="interactions" value="540"/>
</dbReference>
<evidence type="ECO:0000313" key="4">
    <source>
        <dbReference type="Ensembl" id="ENSCINP00000014654.3"/>
    </source>
</evidence>
<evidence type="ECO:0000256" key="2">
    <source>
        <dbReference type="ARBA" id="ARBA00022803"/>
    </source>
</evidence>
<dbReference type="AlphaFoldDB" id="F6S9I2"/>
<proteinExistence type="predicted"/>
<protein>
    <submittedName>
        <fullName evidence="4">Tetratricopeptide repeat protein 1-like</fullName>
    </submittedName>
</protein>
<gene>
    <name evidence="4" type="primary">LOC100186802</name>
</gene>
<dbReference type="InterPro" id="IPR019734">
    <property type="entry name" value="TPR_rpt"/>
</dbReference>
<dbReference type="Ensembl" id="ENSCINT00000014654.3">
    <property type="protein sequence ID" value="ENSCINP00000014654.3"/>
    <property type="gene ID" value="ENSCING00000007127.3"/>
</dbReference>
<keyword evidence="1" id="KW-0677">Repeat</keyword>
<feature type="repeat" description="TPR" evidence="3">
    <location>
        <begin position="59"/>
        <end position="92"/>
    </location>
</feature>
<dbReference type="PANTHER" id="PTHR46014:SF1">
    <property type="entry name" value="TETRATRICOPEPTIDE REPEAT PROTEIN 1"/>
    <property type="match status" value="1"/>
</dbReference>
<evidence type="ECO:0000256" key="1">
    <source>
        <dbReference type="ARBA" id="ARBA00022737"/>
    </source>
</evidence>
<dbReference type="PANTHER" id="PTHR46014">
    <property type="entry name" value="TETRATRICOPEPTIDE REPEAT PROTEIN 1"/>
    <property type="match status" value="1"/>
</dbReference>
<dbReference type="STRING" id="7719.ENSCINP00000014654"/>
<dbReference type="HOGENOM" id="CLU_058463_4_0_1"/>
<accession>F6S9I2</accession>
<dbReference type="InParanoid" id="F6S9I2"/>
<dbReference type="Gene3D" id="1.25.40.10">
    <property type="entry name" value="Tetratricopeptide repeat domain"/>
    <property type="match status" value="1"/>
</dbReference>
<dbReference type="OMA" id="KSAIDDC"/>
<sequence length="196" mass="22792">KEENAKIEELLSKEQLKSKSISFKVKGNEKYKWKQYSEAKNLYTEGLNICPISYNKERAVLYANRGACHINLGEKVEAIEDCSKAINLNSDYIRAWLRRAQLYEQTENLDAALEDYEVVLKKDPSLHQARDAVFRLTEEINQRNEKLKQEMLGKLKDIGNLMLRPFGMSTDNFLVQQNETGSYNIEFSQNAPRDYQ</sequence>
<reference evidence="5" key="1">
    <citation type="journal article" date="2002" name="Science">
        <title>The draft genome of Ciona intestinalis: insights into chordate and vertebrate origins.</title>
        <authorList>
            <person name="Dehal P."/>
            <person name="Satou Y."/>
            <person name="Campbell R.K."/>
            <person name="Chapman J."/>
            <person name="Degnan B."/>
            <person name="De Tomaso A."/>
            <person name="Davidson B."/>
            <person name="Di Gregorio A."/>
            <person name="Gelpke M."/>
            <person name="Goodstein D.M."/>
            <person name="Harafuji N."/>
            <person name="Hastings K.E."/>
            <person name="Ho I."/>
            <person name="Hotta K."/>
            <person name="Huang W."/>
            <person name="Kawashima T."/>
            <person name="Lemaire P."/>
            <person name="Martinez D."/>
            <person name="Meinertzhagen I.A."/>
            <person name="Necula S."/>
            <person name="Nonaka M."/>
            <person name="Putnam N."/>
            <person name="Rash S."/>
            <person name="Saiga H."/>
            <person name="Satake M."/>
            <person name="Terry A."/>
            <person name="Yamada L."/>
            <person name="Wang H.G."/>
            <person name="Awazu S."/>
            <person name="Azumi K."/>
            <person name="Boore J."/>
            <person name="Branno M."/>
            <person name="Chin-Bow S."/>
            <person name="DeSantis R."/>
            <person name="Doyle S."/>
            <person name="Francino P."/>
            <person name="Keys D.N."/>
            <person name="Haga S."/>
            <person name="Hayashi H."/>
            <person name="Hino K."/>
            <person name="Imai K.S."/>
            <person name="Inaba K."/>
            <person name="Kano S."/>
            <person name="Kobayashi K."/>
            <person name="Kobayashi M."/>
            <person name="Lee B.I."/>
            <person name="Makabe K.W."/>
            <person name="Manohar C."/>
            <person name="Matassi G."/>
            <person name="Medina M."/>
            <person name="Mochizuki Y."/>
            <person name="Mount S."/>
            <person name="Morishita T."/>
            <person name="Miura S."/>
            <person name="Nakayama A."/>
            <person name="Nishizaka S."/>
            <person name="Nomoto H."/>
            <person name="Ohta F."/>
            <person name="Oishi K."/>
            <person name="Rigoutsos I."/>
            <person name="Sano M."/>
            <person name="Sasaki A."/>
            <person name="Sasakura Y."/>
            <person name="Shoguchi E."/>
            <person name="Shin-i T."/>
            <person name="Spagnuolo A."/>
            <person name="Stainier D."/>
            <person name="Suzuki M.M."/>
            <person name="Tassy O."/>
            <person name="Takatori N."/>
            <person name="Tokuoka M."/>
            <person name="Yagi K."/>
            <person name="Yoshizaki F."/>
            <person name="Wada S."/>
            <person name="Zhang C."/>
            <person name="Hyatt P.D."/>
            <person name="Larimer F."/>
            <person name="Detter C."/>
            <person name="Doggett N."/>
            <person name="Glavina T."/>
            <person name="Hawkins T."/>
            <person name="Richardson P."/>
            <person name="Lucas S."/>
            <person name="Kohara Y."/>
            <person name="Levine M."/>
            <person name="Satoh N."/>
            <person name="Rokhsar D.S."/>
        </authorList>
    </citation>
    <scope>NUCLEOTIDE SEQUENCE [LARGE SCALE GENOMIC DNA]</scope>
</reference>
<reference evidence="4" key="3">
    <citation type="submission" date="2025-09" db="UniProtKB">
        <authorList>
            <consortium name="Ensembl"/>
        </authorList>
    </citation>
    <scope>IDENTIFICATION</scope>
</reference>
<dbReference type="SUPFAM" id="SSF48452">
    <property type="entry name" value="TPR-like"/>
    <property type="match status" value="1"/>
</dbReference>
<organism evidence="4 5">
    <name type="scientific">Ciona intestinalis</name>
    <name type="common">Transparent sea squirt</name>
    <name type="synonym">Ascidia intestinalis</name>
    <dbReference type="NCBI Taxonomy" id="7719"/>
    <lineage>
        <taxon>Eukaryota</taxon>
        <taxon>Metazoa</taxon>
        <taxon>Chordata</taxon>
        <taxon>Tunicata</taxon>
        <taxon>Ascidiacea</taxon>
        <taxon>Phlebobranchia</taxon>
        <taxon>Cionidae</taxon>
        <taxon>Ciona</taxon>
    </lineage>
</organism>
<keyword evidence="2 3" id="KW-0802">TPR repeat</keyword>
<dbReference type="InterPro" id="IPR013105">
    <property type="entry name" value="TPR_2"/>
</dbReference>
<dbReference type="InterPro" id="IPR011990">
    <property type="entry name" value="TPR-like_helical_dom_sf"/>
</dbReference>
<dbReference type="Proteomes" id="UP000008144">
    <property type="component" value="Unassembled WGS sequence"/>
</dbReference>
<dbReference type="InterPro" id="IPR052769">
    <property type="entry name" value="TPR_domain_protein"/>
</dbReference>
<dbReference type="SMART" id="SM00028">
    <property type="entry name" value="TPR"/>
    <property type="match status" value="3"/>
</dbReference>
<dbReference type="Pfam" id="PF07719">
    <property type="entry name" value="TPR_2"/>
    <property type="match status" value="1"/>
</dbReference>
<evidence type="ECO:0000313" key="5">
    <source>
        <dbReference type="Proteomes" id="UP000008144"/>
    </source>
</evidence>
<name>F6S9I2_CIOIN</name>
<evidence type="ECO:0000256" key="3">
    <source>
        <dbReference type="PROSITE-ProRule" id="PRU00339"/>
    </source>
</evidence>
<dbReference type="Pfam" id="PF00515">
    <property type="entry name" value="TPR_1"/>
    <property type="match status" value="1"/>
</dbReference>
<reference evidence="4" key="2">
    <citation type="submission" date="2025-08" db="UniProtKB">
        <authorList>
            <consortium name="Ensembl"/>
        </authorList>
    </citation>
    <scope>IDENTIFICATION</scope>
</reference>